<sequence length="1498" mass="160069">MPLKLPRISSGASVSTPSSSQAVTGETNTPSTPARQASRQRGELAGLKKAPPAPPALPGTPQTNVGVVKRVGKALRAQVKSTFSCVTKDGASRLDWNTPFSAHSRAGRPTTLRDFAHVKQSAARMAAARGDAPQPGSPSGSARRTEQALNQAMTGLRTQISAITNASASLHSGQPKPAQALEHVDDVIAYWESAQGQALATKISSEPGAFVAGVQEMAAAHSPAVAMAVSLALVSAKERLDPGNATTLNGDVFSYLKHADLGAEIGNAKTHSETSRDSHILALRGALEQTREALMANRCTTGAGSGGESSSAPSHAIDVKALQALIQTVRDFPIAMRGAARHAPQALADWPGVRDSHGQFDARNAEAAAACLATLEAVADEIGSQPAAHAQEGAAEVSAHTVEKIREAQEAMIAVVSTPAHLHAHDQQLQHAETGRAVAWGALQHAATTGNFEAMLAATGNRNLDATDQGNLRVHLQAGAVIAAALKAKPTPEALIAARLAPHEAVSSATNFAQRVSDASAKLIHGVGPSTLSAADKSDLVAWRNGFTDDAPGSDLSQFKARMFKSLAWVDRMDDDRRAILPSHHKSPLSAARSGMAQGDRAVLANEQKALMAELAKPAVNEVVQAVAVEMERLCGSTPPAEAASGEGTPTRPETLSDTHCQWIALRVALDDWMPEHQAARQGHQLVLGREFSPAALPEAVEQRIRKFTEDAAHKVTSGSPEALEQAIANVRQHLGNVRLGFEDVHALANFLNVGQPEPFQKAMEAARKIATAPPLAPADRSQHSVRAMLVDYLKTIPGGNTVRFSRGTTGGFSTKGITKALVNAKKRLLGVPVAGNARVDLRYEKGREAAVSMSYPVHAAELFIGTEKRHRGRIGAGCFFGAKLFKCCRTGANVDVNPYEHERTDATGIMVRIPRRTAAKDAEVRALFSRVTDFMFSAADARRRSPAGMPDADALFHAFASEFYAEHDLSISWINQKTRAHRSEMSVGIGVSVTKLLNPGQHRKSQQETGALGTSLGYSFEKQWLSTFKQLDATGTYRIANLREQMLSRHKVNLGLTTSAVTGTTGNTSADLFGGGAVVKERGTNVKLRLAIDRDNVLPTKSVADFEFDSFHDYARYVEATKQEWVKFFAYPHRNEPDGGLAKGLKAVNDNLDTARLLDSPYNAFFVRRALTADAAKTLNDLQQLSLVTPQSETKLHEQLAASYTKTINAPNSWMPIGLRAYEKYSEADGFNVNAGLRLTQNTGLKVERQIVFDTIDAKLLKEYEAQLKEGQNTPPHSAATQDPPRVPPSTRPLQRQGSSDIPLYQSVQGARSEIEPADEEVDRESASVPPRGQRSSSLADMLAMSPPRSRPDDTRAHLERLKQQMDAKAGIASAPKESGGLASKLFGQHRAKSQSGAPAQQLNQGRNVPAASPPRAEPIAPKTSRVPSSVRSVVDKLKKRSEKSSSNKQRSGGPRRQQRAATAGSGLSHRQAVVLPEVTEATTSTARPRASETSST</sequence>
<feature type="compositionally biased region" description="Polar residues" evidence="1">
    <location>
        <begin position="137"/>
        <end position="147"/>
    </location>
</feature>
<evidence type="ECO:0000313" key="2">
    <source>
        <dbReference type="EMBL" id="MCT7311985.1"/>
    </source>
</evidence>
<feature type="compositionally biased region" description="Polar residues" evidence="1">
    <location>
        <begin position="1395"/>
        <end position="1408"/>
    </location>
</feature>
<feature type="compositionally biased region" description="Polar residues" evidence="1">
    <location>
        <begin position="1482"/>
        <end position="1498"/>
    </location>
</feature>
<feature type="region of interest" description="Disordered" evidence="1">
    <location>
        <begin position="1271"/>
        <end position="1355"/>
    </location>
</feature>
<keyword evidence="3" id="KW-1185">Reference proteome</keyword>
<name>A0ABT2L996_9RALS</name>
<dbReference type="EMBL" id="JAOCQI010000002">
    <property type="protein sequence ID" value="MCT7311985.1"/>
    <property type="molecule type" value="Genomic_DNA"/>
</dbReference>
<accession>A0ABT2L996</accession>
<dbReference type="Proteomes" id="UP001164420">
    <property type="component" value="Unassembled WGS sequence"/>
</dbReference>
<comment type="caution">
    <text evidence="2">The sequence shown here is derived from an EMBL/GenBank/DDBJ whole genome shotgun (WGS) entry which is preliminary data.</text>
</comment>
<evidence type="ECO:0000256" key="1">
    <source>
        <dbReference type="SAM" id="MobiDB-lite"/>
    </source>
</evidence>
<gene>
    <name evidence="2" type="ORF">N5J06_13560</name>
</gene>
<feature type="region of interest" description="Disordered" evidence="1">
    <location>
        <begin position="1"/>
        <end position="65"/>
    </location>
</feature>
<feature type="region of interest" description="Disordered" evidence="1">
    <location>
        <begin position="1368"/>
        <end position="1498"/>
    </location>
</feature>
<feature type="region of interest" description="Disordered" evidence="1">
    <location>
        <begin position="124"/>
        <end position="147"/>
    </location>
</feature>
<evidence type="ECO:0008006" key="4">
    <source>
        <dbReference type="Google" id="ProtNLM"/>
    </source>
</evidence>
<feature type="compositionally biased region" description="Polar residues" evidence="1">
    <location>
        <begin position="1271"/>
        <end position="1282"/>
    </location>
</feature>
<feature type="compositionally biased region" description="Polar residues" evidence="1">
    <location>
        <begin position="1293"/>
        <end position="1311"/>
    </location>
</feature>
<evidence type="ECO:0000313" key="3">
    <source>
        <dbReference type="Proteomes" id="UP001164420"/>
    </source>
</evidence>
<protein>
    <recommendedName>
        <fullName evidence="4">Type III effector protein</fullName>
    </recommendedName>
</protein>
<dbReference type="RefSeq" id="WP_260784866.1">
    <property type="nucleotide sequence ID" value="NZ_JAOCQI010000002.1"/>
</dbReference>
<feature type="compositionally biased region" description="Polar residues" evidence="1">
    <location>
        <begin position="21"/>
        <end position="39"/>
    </location>
</feature>
<feature type="compositionally biased region" description="Low complexity" evidence="1">
    <location>
        <begin position="9"/>
        <end position="20"/>
    </location>
</feature>
<organism evidence="2 3">
    <name type="scientific">Ralstonia mojiangensis</name>
    <dbReference type="NCBI Taxonomy" id="2953895"/>
    <lineage>
        <taxon>Bacteria</taxon>
        <taxon>Pseudomonadati</taxon>
        <taxon>Pseudomonadota</taxon>
        <taxon>Betaproteobacteria</taxon>
        <taxon>Burkholderiales</taxon>
        <taxon>Burkholderiaceae</taxon>
        <taxon>Ralstonia</taxon>
    </lineage>
</organism>
<proteinExistence type="predicted"/>
<reference evidence="2 3" key="1">
    <citation type="journal article" date="2023" name="Front. Microbiol.">
        <title>Ralstonia chuxiongensis sp. nov., Ralstonia mojiangensis sp. nov., and Ralstonia soli sp. nov., isolated from tobacco fields, are three novel species in the family Burkholderiaceae.</title>
        <authorList>
            <person name="Lu C.H."/>
            <person name="Zhang Y.Y."/>
            <person name="Jiang N."/>
            <person name="Chen W."/>
            <person name="Shao X."/>
            <person name="Zhao Z.M."/>
            <person name="Lu W.L."/>
            <person name="Hu X."/>
            <person name="Xi Y.X."/>
            <person name="Zou S.Y."/>
            <person name="Wei Q.J."/>
            <person name="Lin Z.L."/>
            <person name="Gong L."/>
            <person name="Gai X.T."/>
            <person name="Zhang L.Q."/>
            <person name="Li J.Y."/>
            <person name="Jin Y."/>
            <person name="Xia Z.Y."/>
        </authorList>
    </citation>
    <scope>NUCLEOTIDE SEQUENCE [LARGE SCALE GENOMIC DNA]</scope>
    <source>
        <strain evidence="2 3">22TCJT01-1</strain>
    </source>
</reference>
<feature type="region of interest" description="Disordered" evidence="1">
    <location>
        <begin position="637"/>
        <end position="656"/>
    </location>
</feature>